<dbReference type="GO" id="GO:0004029">
    <property type="term" value="F:aldehyde dehydrogenase (NAD+) activity"/>
    <property type="evidence" value="ECO:0007669"/>
    <property type="project" value="TreeGrafter"/>
</dbReference>
<dbReference type="RefSeq" id="WP_124342317.1">
    <property type="nucleotide sequence ID" value="NZ_BHYL01000096.1"/>
</dbReference>
<dbReference type="Gene3D" id="3.40.50.720">
    <property type="entry name" value="NAD(P)-binding Rossmann-like Domain"/>
    <property type="match status" value="1"/>
</dbReference>
<dbReference type="SUPFAM" id="SSF51735">
    <property type="entry name" value="NAD(P)-binding Rossmann-fold domains"/>
    <property type="match status" value="1"/>
</dbReference>
<dbReference type="Pfam" id="PF04321">
    <property type="entry name" value="RmlD_sub_bind"/>
    <property type="match status" value="1"/>
</dbReference>
<name>A0A401UYU6_9CELL</name>
<proteinExistence type="predicted"/>
<dbReference type="InterPro" id="IPR051783">
    <property type="entry name" value="NAD(P)-dependent_oxidoreduct"/>
</dbReference>
<protein>
    <submittedName>
        <fullName evidence="2">NAD(P)H steroid dehydrogenase</fullName>
    </submittedName>
</protein>
<feature type="domain" description="RmlD-like substrate binding" evidence="1">
    <location>
        <begin position="1"/>
        <end position="249"/>
    </location>
</feature>
<gene>
    <name evidence="2" type="primary">cdh</name>
    <name evidence="2" type="ORF">CTKZ_13470</name>
</gene>
<sequence length="320" mass="34472">MRLLLTGSNGFLGTRIVADAHARGWDVVGLGRSATATNDVDTYVRHDLSRPLPDDAVPGPVDAVVHCAALASPWAPPRAFVAANVDATRHVARWAADHGAPPLVHVSSSSVLYRDEDQHDLTEDSPVPPDDELLNAYARTKRISERVVDGYPGPHVVVRPRAVFGVGDTVLLPRILRLAQGGLLPVLERRDGPPVRTDLTDVHTAAHYVNEAVERGATGLYHLTNAEPVDLYPFLLGILARLGARPRTLHVPPSVVRALAGAGEQVSATLLGWREPPITRFGVSVLSRSKTFDMTRTLRDLGAPAVSLDESVDRLVRAHG</sequence>
<evidence type="ECO:0000313" key="3">
    <source>
        <dbReference type="Proteomes" id="UP000288246"/>
    </source>
</evidence>
<accession>A0A401UYU6</accession>
<dbReference type="EMBL" id="BHYL01000096">
    <property type="protein sequence ID" value="GCD19785.1"/>
    <property type="molecule type" value="Genomic_DNA"/>
</dbReference>
<dbReference type="InterPro" id="IPR029903">
    <property type="entry name" value="RmlD-like-bd"/>
</dbReference>
<dbReference type="Proteomes" id="UP000288246">
    <property type="component" value="Unassembled WGS sequence"/>
</dbReference>
<dbReference type="InterPro" id="IPR036291">
    <property type="entry name" value="NAD(P)-bd_dom_sf"/>
</dbReference>
<evidence type="ECO:0000313" key="2">
    <source>
        <dbReference type="EMBL" id="GCD19785.1"/>
    </source>
</evidence>
<reference evidence="2 3" key="1">
    <citation type="submission" date="2018-11" db="EMBL/GenBank/DDBJ databases">
        <title>Draft genome sequence of Cellulomonas takizawaensis strain TKZ-21.</title>
        <authorList>
            <person name="Yamamura H."/>
            <person name="Hayashi T."/>
            <person name="Hamada M."/>
            <person name="Serisawa Y."/>
            <person name="Matsuyama K."/>
            <person name="Nakagawa Y."/>
            <person name="Otoguro M."/>
            <person name="Yanagida F."/>
            <person name="Hayakawa M."/>
        </authorList>
    </citation>
    <scope>NUCLEOTIDE SEQUENCE [LARGE SCALE GENOMIC DNA]</scope>
    <source>
        <strain evidence="2 3">TKZ-21</strain>
    </source>
</reference>
<dbReference type="PANTHER" id="PTHR48079:SF6">
    <property type="entry name" value="NAD(P)-BINDING DOMAIN-CONTAINING PROTEIN-RELATED"/>
    <property type="match status" value="1"/>
</dbReference>
<dbReference type="GO" id="GO:0005737">
    <property type="term" value="C:cytoplasm"/>
    <property type="evidence" value="ECO:0007669"/>
    <property type="project" value="TreeGrafter"/>
</dbReference>
<dbReference type="PANTHER" id="PTHR48079">
    <property type="entry name" value="PROTEIN YEEZ"/>
    <property type="match status" value="1"/>
</dbReference>
<comment type="caution">
    <text evidence="2">The sequence shown here is derived from an EMBL/GenBank/DDBJ whole genome shotgun (WGS) entry which is preliminary data.</text>
</comment>
<keyword evidence="3" id="KW-1185">Reference proteome</keyword>
<organism evidence="2 3">
    <name type="scientific">Cellulomonas algicola</name>
    <dbReference type="NCBI Taxonomy" id="2071633"/>
    <lineage>
        <taxon>Bacteria</taxon>
        <taxon>Bacillati</taxon>
        <taxon>Actinomycetota</taxon>
        <taxon>Actinomycetes</taxon>
        <taxon>Micrococcales</taxon>
        <taxon>Cellulomonadaceae</taxon>
        <taxon>Cellulomonas</taxon>
    </lineage>
</organism>
<dbReference type="AlphaFoldDB" id="A0A401UYU6"/>
<dbReference type="OrthoDB" id="3174087at2"/>
<evidence type="ECO:0000259" key="1">
    <source>
        <dbReference type="Pfam" id="PF04321"/>
    </source>
</evidence>